<protein>
    <submittedName>
        <fullName evidence="1">Uncharacterized protein</fullName>
    </submittedName>
</protein>
<dbReference type="RefSeq" id="WP_339589493.1">
    <property type="nucleotide sequence ID" value="NZ_JBBHJZ010000009.1"/>
</dbReference>
<reference evidence="1 2" key="1">
    <citation type="submission" date="2024-03" db="EMBL/GenBank/DDBJ databases">
        <authorList>
            <person name="Jo J.-H."/>
        </authorList>
    </citation>
    <scope>NUCLEOTIDE SEQUENCE [LARGE SCALE GENOMIC DNA]</scope>
    <source>
        <strain evidence="1 2">PS1R-30</strain>
    </source>
</reference>
<sequence>MPKAFLEYLRQELSRLTAELDRARSHGAPRDEVARLEILRRLVDNQIEQWSRDLGEDRMAA</sequence>
<proteinExistence type="predicted"/>
<dbReference type="Proteomes" id="UP001361239">
    <property type="component" value="Unassembled WGS sequence"/>
</dbReference>
<evidence type="ECO:0000313" key="1">
    <source>
        <dbReference type="EMBL" id="MEJ5979555.1"/>
    </source>
</evidence>
<comment type="caution">
    <text evidence="1">The sequence shown here is derived from an EMBL/GenBank/DDBJ whole genome shotgun (WGS) entry which is preliminary data.</text>
</comment>
<accession>A0ABU8S2I7</accession>
<dbReference type="EMBL" id="JBBHJZ010000009">
    <property type="protein sequence ID" value="MEJ5979555.1"/>
    <property type="molecule type" value="Genomic_DNA"/>
</dbReference>
<organism evidence="1 2">
    <name type="scientific">Novosphingobium anseongense</name>
    <dbReference type="NCBI Taxonomy" id="3133436"/>
    <lineage>
        <taxon>Bacteria</taxon>
        <taxon>Pseudomonadati</taxon>
        <taxon>Pseudomonadota</taxon>
        <taxon>Alphaproteobacteria</taxon>
        <taxon>Sphingomonadales</taxon>
        <taxon>Sphingomonadaceae</taxon>
        <taxon>Novosphingobium</taxon>
    </lineage>
</organism>
<keyword evidence="2" id="KW-1185">Reference proteome</keyword>
<evidence type="ECO:0000313" key="2">
    <source>
        <dbReference type="Proteomes" id="UP001361239"/>
    </source>
</evidence>
<gene>
    <name evidence="1" type="ORF">WG901_23080</name>
</gene>
<name>A0ABU8S2I7_9SPHN</name>